<evidence type="ECO:0000256" key="1">
    <source>
        <dbReference type="SAM" id="Coils"/>
    </source>
</evidence>
<keyword evidence="1" id="KW-0175">Coiled coil</keyword>
<reference evidence="3" key="1">
    <citation type="submission" date="2021-01" db="EMBL/GenBank/DDBJ databases">
        <title>Adiantum capillus-veneris genome.</title>
        <authorList>
            <person name="Fang Y."/>
            <person name="Liao Q."/>
        </authorList>
    </citation>
    <scope>NUCLEOTIDE SEQUENCE</scope>
    <source>
        <strain evidence="3">H3</strain>
        <tissue evidence="3">Leaf</tissue>
    </source>
</reference>
<dbReference type="OrthoDB" id="1613918at2759"/>
<dbReference type="AlphaFoldDB" id="A0A9D4ZRG2"/>
<dbReference type="GO" id="GO:0010020">
    <property type="term" value="P:chloroplast fission"/>
    <property type="evidence" value="ECO:0007669"/>
    <property type="project" value="InterPro"/>
</dbReference>
<name>A0A9D4ZRG2_ADICA</name>
<comment type="caution">
    <text evidence="3">The sequence shown here is derived from an EMBL/GenBank/DDBJ whole genome shotgun (WGS) entry which is preliminary data.</text>
</comment>
<evidence type="ECO:0000313" key="4">
    <source>
        <dbReference type="Proteomes" id="UP000886520"/>
    </source>
</evidence>
<dbReference type="PANTHER" id="PTHR33600:SF3">
    <property type="entry name" value="PLASTID DIVISION PROTEIN PDV2"/>
    <property type="match status" value="1"/>
</dbReference>
<dbReference type="EMBL" id="JABFUD020000002">
    <property type="protein sequence ID" value="KAI5082897.1"/>
    <property type="molecule type" value="Genomic_DNA"/>
</dbReference>
<evidence type="ECO:0000313" key="3">
    <source>
        <dbReference type="EMBL" id="KAI5082897.1"/>
    </source>
</evidence>
<sequence length="297" mass="32880">MDIVMKQQDINAVLQQAAELRTNLGSAIDRSLLAHFSRLPLSSAAPALHSHNAGHGDDNEYDYLPIFASVAALEARSLASIRDALIVLEEQLECLQTLPDQRREEKKATLAELEESREILLRRLKQHRGGRELAVIEEAYSFVGEANEGEDKLLLRSYTMPARLIDTDVRHKIMGGVDVSIEDVRSYMDKHREKADKSGKRHDGSTRSRGLLGDLKSRLLSFLSRRLTKVSAKCLFAMAGAAAVLTLSNNVHGSNMRGRKHASSTVRQKGAACPENWAAIHSGGHRCVLTEPIREES</sequence>
<dbReference type="InterPro" id="IPR038939">
    <property type="entry name" value="PDV1/PDV2"/>
</dbReference>
<feature type="region of interest" description="Disordered" evidence="2">
    <location>
        <begin position="190"/>
        <end position="209"/>
    </location>
</feature>
<gene>
    <name evidence="3" type="ORF">GOP47_0002640</name>
</gene>
<feature type="coiled-coil region" evidence="1">
    <location>
        <begin position="78"/>
        <end position="123"/>
    </location>
</feature>
<dbReference type="Proteomes" id="UP000886520">
    <property type="component" value="Chromosome 3"/>
</dbReference>
<feature type="compositionally biased region" description="Basic and acidic residues" evidence="2">
    <location>
        <begin position="190"/>
        <end position="206"/>
    </location>
</feature>
<accession>A0A9D4ZRG2</accession>
<evidence type="ECO:0000256" key="2">
    <source>
        <dbReference type="SAM" id="MobiDB-lite"/>
    </source>
</evidence>
<protein>
    <submittedName>
        <fullName evidence="3">Uncharacterized protein</fullName>
    </submittedName>
</protein>
<organism evidence="3 4">
    <name type="scientific">Adiantum capillus-veneris</name>
    <name type="common">Maidenhair fern</name>
    <dbReference type="NCBI Taxonomy" id="13818"/>
    <lineage>
        <taxon>Eukaryota</taxon>
        <taxon>Viridiplantae</taxon>
        <taxon>Streptophyta</taxon>
        <taxon>Embryophyta</taxon>
        <taxon>Tracheophyta</taxon>
        <taxon>Polypodiopsida</taxon>
        <taxon>Polypodiidae</taxon>
        <taxon>Polypodiales</taxon>
        <taxon>Pteridineae</taxon>
        <taxon>Pteridaceae</taxon>
        <taxon>Vittarioideae</taxon>
        <taxon>Adiantum</taxon>
    </lineage>
</organism>
<keyword evidence="4" id="KW-1185">Reference proteome</keyword>
<dbReference type="PANTHER" id="PTHR33600">
    <property type="entry name" value="PLASTID DIVISION PROTEIN PDV2"/>
    <property type="match status" value="1"/>
</dbReference>
<proteinExistence type="predicted"/>